<reference evidence="8" key="1">
    <citation type="submission" date="2023-06" db="EMBL/GenBank/DDBJ databases">
        <title>Multi-omics analyses reveal the molecular pathogenesis toolkit of Lasiodiplodia hormozganensis, a cross-kingdom pathogen.</title>
        <authorList>
            <person name="Felix C."/>
            <person name="Meneses R."/>
            <person name="Goncalves M.F.M."/>
            <person name="Tilleman L."/>
            <person name="Duarte A.S."/>
            <person name="Jorrin-Novo J.V."/>
            <person name="Van De Peer Y."/>
            <person name="Deforce D."/>
            <person name="Van Nieuwerburgh F."/>
            <person name="Esteves A.C."/>
            <person name="Alves A."/>
        </authorList>
    </citation>
    <scope>NUCLEOTIDE SEQUENCE</scope>
    <source>
        <strain evidence="8">CBS 339.90</strain>
    </source>
</reference>
<comment type="caution">
    <text evidence="8">The sequence shown here is derived from an EMBL/GenBank/DDBJ whole genome shotgun (WGS) entry which is preliminary data.</text>
</comment>
<evidence type="ECO:0000259" key="7">
    <source>
        <dbReference type="Pfam" id="PF20684"/>
    </source>
</evidence>
<evidence type="ECO:0000256" key="2">
    <source>
        <dbReference type="ARBA" id="ARBA00022692"/>
    </source>
</evidence>
<proteinExistence type="inferred from homology"/>
<keyword evidence="4 6" id="KW-0472">Membrane</keyword>
<evidence type="ECO:0000313" key="8">
    <source>
        <dbReference type="EMBL" id="KAK0642518.1"/>
    </source>
</evidence>
<dbReference type="Proteomes" id="UP001175001">
    <property type="component" value="Unassembled WGS sequence"/>
</dbReference>
<evidence type="ECO:0000256" key="5">
    <source>
        <dbReference type="ARBA" id="ARBA00038359"/>
    </source>
</evidence>
<gene>
    <name evidence="8" type="ORF">DIS24_g8953</name>
</gene>
<dbReference type="InterPro" id="IPR049326">
    <property type="entry name" value="Rhodopsin_dom_fungi"/>
</dbReference>
<protein>
    <recommendedName>
        <fullName evidence="7">Rhodopsin domain-containing protein</fullName>
    </recommendedName>
</protein>
<dbReference type="PANTHER" id="PTHR33048">
    <property type="entry name" value="PTH11-LIKE INTEGRAL MEMBRANE PROTEIN (AFU_ORTHOLOGUE AFUA_5G11245)"/>
    <property type="match status" value="1"/>
</dbReference>
<keyword evidence="9" id="KW-1185">Reference proteome</keyword>
<dbReference type="GO" id="GO:0016020">
    <property type="term" value="C:membrane"/>
    <property type="evidence" value="ECO:0007669"/>
    <property type="project" value="UniProtKB-SubCell"/>
</dbReference>
<feature type="transmembrane region" description="Helical" evidence="6">
    <location>
        <begin position="83"/>
        <end position="108"/>
    </location>
</feature>
<comment type="similarity">
    <text evidence="5">Belongs to the SAT4 family.</text>
</comment>
<evidence type="ECO:0000256" key="1">
    <source>
        <dbReference type="ARBA" id="ARBA00004141"/>
    </source>
</evidence>
<evidence type="ECO:0000256" key="6">
    <source>
        <dbReference type="SAM" id="Phobius"/>
    </source>
</evidence>
<feature type="transmembrane region" description="Helical" evidence="6">
    <location>
        <begin position="176"/>
        <end position="196"/>
    </location>
</feature>
<accession>A0AA40CM56</accession>
<dbReference type="Pfam" id="PF20684">
    <property type="entry name" value="Fung_rhodopsin"/>
    <property type="match status" value="1"/>
</dbReference>
<keyword evidence="2 6" id="KW-0812">Transmembrane</keyword>
<evidence type="ECO:0000256" key="4">
    <source>
        <dbReference type="ARBA" id="ARBA00023136"/>
    </source>
</evidence>
<dbReference type="InterPro" id="IPR052337">
    <property type="entry name" value="SAT4-like"/>
</dbReference>
<keyword evidence="3 6" id="KW-1133">Transmembrane helix</keyword>
<feature type="transmembrane region" description="Helical" evidence="6">
    <location>
        <begin position="208"/>
        <end position="230"/>
    </location>
</feature>
<feature type="transmembrane region" description="Helical" evidence="6">
    <location>
        <begin position="145"/>
        <end position="164"/>
    </location>
</feature>
<dbReference type="EMBL" id="JAUJDW010000072">
    <property type="protein sequence ID" value="KAK0642518.1"/>
    <property type="molecule type" value="Genomic_DNA"/>
</dbReference>
<comment type="subcellular location">
    <subcellularLocation>
        <location evidence="1">Membrane</location>
        <topology evidence="1">Multi-pass membrane protein</topology>
    </subcellularLocation>
</comment>
<dbReference type="AlphaFoldDB" id="A0AA40CM56"/>
<sequence>MVLYDNSRYLAFCVIVLLTSSFISLILRVYVRLVKSPWGWDDTIAMVASVPFAWLCAETLIAANNGLGAHEEHITPAMSMQAYKAFVLFQLAYCTSIVLIKLSIAFTFGRIITHQKGILWTLRITVGTFMAVTTSVAIYCACQCQPIAIVSDIVIAILPIPLLWNVQINRSAKFAACFLLSLGLFACVCACVRLGYTLALTSTEDYLFQVYGVTVWCFAEVGVALTVGCLSVRSPRKWWTTAFHEPRTNGVLSHQTLRPLCVSCLGSSFKSSRGTSDYAKGNSNYARGTYELRSNKDGLIHSTVQAGEVTTATSDRAGSYTDNDSDRGILGSDEIRVTKAYHVSSTSAV</sequence>
<name>A0AA40CM56_9PEZI</name>
<organism evidence="8 9">
    <name type="scientific">Lasiodiplodia hormozganensis</name>
    <dbReference type="NCBI Taxonomy" id="869390"/>
    <lineage>
        <taxon>Eukaryota</taxon>
        <taxon>Fungi</taxon>
        <taxon>Dikarya</taxon>
        <taxon>Ascomycota</taxon>
        <taxon>Pezizomycotina</taxon>
        <taxon>Dothideomycetes</taxon>
        <taxon>Dothideomycetes incertae sedis</taxon>
        <taxon>Botryosphaeriales</taxon>
        <taxon>Botryosphaeriaceae</taxon>
        <taxon>Lasiodiplodia</taxon>
    </lineage>
</organism>
<feature type="domain" description="Rhodopsin" evidence="7">
    <location>
        <begin position="27"/>
        <end position="148"/>
    </location>
</feature>
<evidence type="ECO:0000313" key="9">
    <source>
        <dbReference type="Proteomes" id="UP001175001"/>
    </source>
</evidence>
<dbReference type="PANTHER" id="PTHR33048:SF31">
    <property type="entry name" value="INTEGRAL MEMBRANE PROTEIN"/>
    <property type="match status" value="1"/>
</dbReference>
<feature type="transmembrane region" description="Helical" evidence="6">
    <location>
        <begin position="6"/>
        <end position="31"/>
    </location>
</feature>
<evidence type="ECO:0000256" key="3">
    <source>
        <dbReference type="ARBA" id="ARBA00022989"/>
    </source>
</evidence>
<feature type="transmembrane region" description="Helical" evidence="6">
    <location>
        <begin position="120"/>
        <end position="139"/>
    </location>
</feature>